<dbReference type="Gene3D" id="2.120.10.80">
    <property type="entry name" value="Kelch-type beta propeller"/>
    <property type="match status" value="2"/>
</dbReference>
<evidence type="ECO:0000256" key="1">
    <source>
        <dbReference type="ARBA" id="ARBA00022441"/>
    </source>
</evidence>
<feature type="region of interest" description="Disordered" evidence="3">
    <location>
        <begin position="62"/>
        <end position="84"/>
    </location>
</feature>
<feature type="compositionally biased region" description="Low complexity" evidence="3">
    <location>
        <begin position="263"/>
        <end position="291"/>
    </location>
</feature>
<dbReference type="InterPro" id="IPR006652">
    <property type="entry name" value="Kelch_1"/>
</dbReference>
<keyword evidence="5" id="KW-1185">Reference proteome</keyword>
<feature type="region of interest" description="Disordered" evidence="3">
    <location>
        <begin position="234"/>
        <end position="360"/>
    </location>
</feature>
<evidence type="ECO:0008006" key="6">
    <source>
        <dbReference type="Google" id="ProtNLM"/>
    </source>
</evidence>
<sequence>MSCLPPESSPQLPIPGNVPPNLPFKDLITPPHPPVILSPSKHFLLFLCILLFGNVAALPTPPAGPDSSFTSVSSSHSFSSLSSANNREGAIISNSILNSTVYQSTQGGGGGGLNSNNSFFTAKHRRDLSTGTMSTASSPTSGQPYPAMPAIQQQQHQQQQQQQYQQVYANSTASSPASTGSITRPPMSAQRTHPSSTPASPTAGQGVSNAIPAHINSSFSSSVGSAEVAGAIQSGSTANGSPAVPETNGYDSPNATAAPPLDSTATLVSAASASRTGQSGAAPNAATAGSASRHHHHHHHHQHSQSSGSQHQNSVSESRSANSGTGGTSRSATSRKHRTKDEGNQAVTGPRPSATVLPAPTPAMHWSRARVHGQIPPKELRAQTVNLVGESVYVFGGCDTKNCFNTLYIFDADTMHWSQPKTFGSIPPPCRAHSSTLVDNKRLYVFGGGDGPHYFNDVYMLDTDTLTWTNPQTTGDRPCRRRAHTTCVYNNCIYVFGGGDGVQALNDTYKLDLADMRWSEVKTTGQIPIARGYHTSNLIKSQFIVYGGSDGHECFSDVHVLDLDTREWVKIDINRALPRLSHTATQVGSYLFVVGGHDGSRYSCDVVMLNLVTWSWETRKVYGIPPAGRGYHASLLYDSRLFMFGGYDGGTVFDDVYVLDLSTCAYLPQITDFQILLRRTDQDGEEY</sequence>
<feature type="compositionally biased region" description="Basic residues" evidence="3">
    <location>
        <begin position="292"/>
        <end position="303"/>
    </location>
</feature>
<dbReference type="PANTHER" id="PTHR46093:SF18">
    <property type="entry name" value="FIBRONECTIN TYPE-III DOMAIN-CONTAINING PROTEIN"/>
    <property type="match status" value="1"/>
</dbReference>
<feature type="compositionally biased region" description="Polar residues" evidence="3">
    <location>
        <begin position="129"/>
        <end position="143"/>
    </location>
</feature>
<dbReference type="Pfam" id="PF01344">
    <property type="entry name" value="Kelch_1"/>
    <property type="match status" value="1"/>
</dbReference>
<feature type="compositionally biased region" description="Polar residues" evidence="3">
    <location>
        <begin position="189"/>
        <end position="208"/>
    </location>
</feature>
<dbReference type="SMART" id="SM00612">
    <property type="entry name" value="Kelch"/>
    <property type="match status" value="5"/>
</dbReference>
<dbReference type="Proteomes" id="UP001194580">
    <property type="component" value="Unassembled WGS sequence"/>
</dbReference>
<name>A0AAD4DCB8_9FUNG</name>
<dbReference type="InterPro" id="IPR011498">
    <property type="entry name" value="Kelch_2"/>
</dbReference>
<feature type="compositionally biased region" description="Low complexity" evidence="3">
    <location>
        <begin position="304"/>
        <end position="332"/>
    </location>
</feature>
<evidence type="ECO:0000256" key="3">
    <source>
        <dbReference type="SAM" id="MobiDB-lite"/>
    </source>
</evidence>
<feature type="compositionally biased region" description="Low complexity" evidence="3">
    <location>
        <begin position="67"/>
        <end position="83"/>
    </location>
</feature>
<feature type="compositionally biased region" description="Low complexity" evidence="3">
    <location>
        <begin position="152"/>
        <end position="166"/>
    </location>
</feature>
<dbReference type="EMBL" id="JAAAIL010000815">
    <property type="protein sequence ID" value="KAG0273019.1"/>
    <property type="molecule type" value="Genomic_DNA"/>
</dbReference>
<dbReference type="Pfam" id="PF24681">
    <property type="entry name" value="Kelch_KLHDC2_KLHL20_DRC7"/>
    <property type="match status" value="1"/>
</dbReference>
<accession>A0AAD4DCB8</accession>
<gene>
    <name evidence="4" type="ORF">BGZ95_011174</name>
</gene>
<protein>
    <recommendedName>
        <fullName evidence="6">Galactose oxidase</fullName>
    </recommendedName>
</protein>
<dbReference type="AlphaFoldDB" id="A0AAD4DCB8"/>
<organism evidence="4 5">
    <name type="scientific">Linnemannia exigua</name>
    <dbReference type="NCBI Taxonomy" id="604196"/>
    <lineage>
        <taxon>Eukaryota</taxon>
        <taxon>Fungi</taxon>
        <taxon>Fungi incertae sedis</taxon>
        <taxon>Mucoromycota</taxon>
        <taxon>Mortierellomycotina</taxon>
        <taxon>Mortierellomycetes</taxon>
        <taxon>Mortierellales</taxon>
        <taxon>Mortierellaceae</taxon>
        <taxon>Linnemannia</taxon>
    </lineage>
</organism>
<evidence type="ECO:0000256" key="2">
    <source>
        <dbReference type="ARBA" id="ARBA00022737"/>
    </source>
</evidence>
<evidence type="ECO:0000313" key="5">
    <source>
        <dbReference type="Proteomes" id="UP001194580"/>
    </source>
</evidence>
<keyword evidence="2" id="KW-0677">Repeat</keyword>
<feature type="compositionally biased region" description="Polar residues" evidence="3">
    <location>
        <begin position="167"/>
        <end position="182"/>
    </location>
</feature>
<evidence type="ECO:0000313" key="4">
    <source>
        <dbReference type="EMBL" id="KAG0273019.1"/>
    </source>
</evidence>
<dbReference type="SUPFAM" id="SSF117281">
    <property type="entry name" value="Kelch motif"/>
    <property type="match status" value="2"/>
</dbReference>
<dbReference type="Pfam" id="PF07646">
    <property type="entry name" value="Kelch_2"/>
    <property type="match status" value="1"/>
</dbReference>
<proteinExistence type="predicted"/>
<dbReference type="PANTHER" id="PTHR46093">
    <property type="entry name" value="ACYL-COA-BINDING DOMAIN-CONTAINING PROTEIN 5"/>
    <property type="match status" value="1"/>
</dbReference>
<feature type="region of interest" description="Disordered" evidence="3">
    <location>
        <begin position="127"/>
        <end position="210"/>
    </location>
</feature>
<reference evidence="4" key="1">
    <citation type="journal article" date="2020" name="Fungal Divers.">
        <title>Resolving the Mortierellaceae phylogeny through synthesis of multi-gene phylogenetics and phylogenomics.</title>
        <authorList>
            <person name="Vandepol N."/>
            <person name="Liber J."/>
            <person name="Desiro A."/>
            <person name="Na H."/>
            <person name="Kennedy M."/>
            <person name="Barry K."/>
            <person name="Grigoriev I.V."/>
            <person name="Miller A.N."/>
            <person name="O'Donnell K."/>
            <person name="Stajich J.E."/>
            <person name="Bonito G."/>
        </authorList>
    </citation>
    <scope>NUCLEOTIDE SEQUENCE</scope>
    <source>
        <strain evidence="4">NRRL 28262</strain>
    </source>
</reference>
<keyword evidence="1" id="KW-0880">Kelch repeat</keyword>
<dbReference type="InterPro" id="IPR015915">
    <property type="entry name" value="Kelch-typ_b-propeller"/>
</dbReference>
<comment type="caution">
    <text evidence="4">The sequence shown here is derived from an EMBL/GenBank/DDBJ whole genome shotgun (WGS) entry which is preliminary data.</text>
</comment>